<accession>A0A9W6V9Y1</accession>
<comment type="caution">
    <text evidence="1">The sequence shown here is derived from an EMBL/GenBank/DDBJ whole genome shotgun (WGS) entry which is preliminary data.</text>
</comment>
<protein>
    <recommendedName>
        <fullName evidence="3">DUF4192 domain-containing protein</fullName>
    </recommendedName>
</protein>
<proteinExistence type="predicted"/>
<evidence type="ECO:0008006" key="3">
    <source>
        <dbReference type="Google" id="ProtNLM"/>
    </source>
</evidence>
<reference evidence="1" key="1">
    <citation type="submission" date="2023-02" db="EMBL/GenBank/DDBJ databases">
        <title>Actinokineospora globicatena NBRC 15670.</title>
        <authorList>
            <person name="Ichikawa N."/>
            <person name="Sato H."/>
            <person name="Tonouchi N."/>
        </authorList>
    </citation>
    <scope>NUCLEOTIDE SEQUENCE</scope>
    <source>
        <strain evidence="1">NBRC 15670</strain>
    </source>
</reference>
<dbReference type="RefSeq" id="WP_285610277.1">
    <property type="nucleotide sequence ID" value="NZ_BSSD01000003.1"/>
</dbReference>
<dbReference type="InterPro" id="IPR025447">
    <property type="entry name" value="DUF4192"/>
</dbReference>
<keyword evidence="2" id="KW-1185">Reference proteome</keyword>
<evidence type="ECO:0000313" key="1">
    <source>
        <dbReference type="EMBL" id="GLW91491.1"/>
    </source>
</evidence>
<dbReference type="Proteomes" id="UP001165042">
    <property type="component" value="Unassembled WGS sequence"/>
</dbReference>
<evidence type="ECO:0000313" key="2">
    <source>
        <dbReference type="Proteomes" id="UP001165042"/>
    </source>
</evidence>
<dbReference type="Pfam" id="PF13830">
    <property type="entry name" value="DUF4192"/>
    <property type="match status" value="1"/>
</dbReference>
<organism evidence="1 2">
    <name type="scientific">Actinokineospora globicatena</name>
    <dbReference type="NCBI Taxonomy" id="103729"/>
    <lineage>
        <taxon>Bacteria</taxon>
        <taxon>Bacillati</taxon>
        <taxon>Actinomycetota</taxon>
        <taxon>Actinomycetes</taxon>
        <taxon>Pseudonocardiales</taxon>
        <taxon>Pseudonocardiaceae</taxon>
        <taxon>Actinokineospora</taxon>
    </lineage>
</organism>
<sequence>MTITNLRHTDQVIAALPYLIGFAPTDSLVALTIRDAGEVGPVIRVDLPAPPGRVPMATHLADIITGYHVRVALLIVVGGGERRHDPAFVEAVTRALVEVGVSVEHAFWTRSVEAGEPWLSYRDPGLTGAVADPASSAIAAQFTVQGIVVYSSRADMAASLAADPEGDLDRRAALIDAAVAADKSTTAEKLDLVHKVIDEFDASPVRGRGARVADPSPTDPDLDDTRLAQLAIALSDPHVREACMAIPLGTRDRSAARLWTRLTRALPAPERAEAAFQLAVSRYLRGDGVYARVALGIALAANPRHSLAALVDSAAQHGIPPTELRTLIAEAQAKSARPRPG</sequence>
<name>A0A9W6V9Y1_9PSEU</name>
<dbReference type="AlphaFoldDB" id="A0A9W6V9Y1"/>
<gene>
    <name evidence="1" type="ORF">Aglo03_23070</name>
</gene>
<dbReference type="EMBL" id="BSSD01000003">
    <property type="protein sequence ID" value="GLW91491.1"/>
    <property type="molecule type" value="Genomic_DNA"/>
</dbReference>